<proteinExistence type="inferred from homology"/>
<evidence type="ECO:0000259" key="11">
    <source>
        <dbReference type="PROSITE" id="PS50866"/>
    </source>
</evidence>
<feature type="domain" description="GOLD" evidence="11">
    <location>
        <begin position="38"/>
        <end position="120"/>
    </location>
</feature>
<dbReference type="InterPro" id="IPR015720">
    <property type="entry name" value="Emp24-like"/>
</dbReference>
<feature type="chain" id="PRO_5042083305" evidence="10">
    <location>
        <begin position="25"/>
        <end position="234"/>
    </location>
</feature>
<reference evidence="12" key="2">
    <citation type="submission" date="2023-04" db="EMBL/GenBank/DDBJ databases">
        <authorList>
            <person name="Bu L."/>
            <person name="Lu L."/>
            <person name="Laidemitt M.R."/>
            <person name="Zhang S.M."/>
            <person name="Mutuku M."/>
            <person name="Mkoji G."/>
            <person name="Steinauer M."/>
            <person name="Loker E.S."/>
        </authorList>
    </citation>
    <scope>NUCLEOTIDE SEQUENCE</scope>
    <source>
        <strain evidence="12">KasaAsao</strain>
        <tissue evidence="12">Whole Snail</tissue>
    </source>
</reference>
<dbReference type="GO" id="GO:0016020">
    <property type="term" value="C:membrane"/>
    <property type="evidence" value="ECO:0007669"/>
    <property type="project" value="UniProtKB-SubCell"/>
</dbReference>
<dbReference type="Pfam" id="PF01105">
    <property type="entry name" value="EMP24_GP25L"/>
    <property type="match status" value="1"/>
</dbReference>
<comment type="subcellular location">
    <subcellularLocation>
        <location evidence="7">Endomembrane system</location>
        <topology evidence="7">Single-pass membrane protein</topology>
    </subcellularLocation>
    <subcellularLocation>
        <location evidence="1 8">Membrane</location>
        <topology evidence="1 8">Single-pass type I membrane protein</topology>
    </subcellularLocation>
</comment>
<dbReference type="GO" id="GO:0012505">
    <property type="term" value="C:endomembrane system"/>
    <property type="evidence" value="ECO:0007669"/>
    <property type="project" value="UniProtKB-SubCell"/>
</dbReference>
<keyword evidence="13" id="KW-1185">Reference proteome</keyword>
<evidence type="ECO:0000256" key="6">
    <source>
        <dbReference type="ARBA" id="ARBA00023136"/>
    </source>
</evidence>
<keyword evidence="4 10" id="KW-0732">Signal</keyword>
<dbReference type="Gene3D" id="2.60.120.680">
    <property type="entry name" value="GOLD domain"/>
    <property type="match status" value="1"/>
</dbReference>
<gene>
    <name evidence="12" type="ORF">Bpfe_021256</name>
</gene>
<evidence type="ECO:0000256" key="1">
    <source>
        <dbReference type="ARBA" id="ARBA00004479"/>
    </source>
</evidence>
<organism evidence="12 13">
    <name type="scientific">Biomphalaria pfeifferi</name>
    <name type="common">Bloodfluke planorb</name>
    <name type="synonym">Freshwater snail</name>
    <dbReference type="NCBI Taxonomy" id="112525"/>
    <lineage>
        <taxon>Eukaryota</taxon>
        <taxon>Metazoa</taxon>
        <taxon>Spiralia</taxon>
        <taxon>Lophotrochozoa</taxon>
        <taxon>Mollusca</taxon>
        <taxon>Gastropoda</taxon>
        <taxon>Heterobranchia</taxon>
        <taxon>Euthyneura</taxon>
        <taxon>Panpulmonata</taxon>
        <taxon>Hygrophila</taxon>
        <taxon>Lymnaeoidea</taxon>
        <taxon>Planorbidae</taxon>
        <taxon>Biomphalaria</taxon>
    </lineage>
</organism>
<evidence type="ECO:0000313" key="13">
    <source>
        <dbReference type="Proteomes" id="UP001233172"/>
    </source>
</evidence>
<evidence type="ECO:0000256" key="4">
    <source>
        <dbReference type="ARBA" id="ARBA00022729"/>
    </source>
</evidence>
<dbReference type="SUPFAM" id="SSF101576">
    <property type="entry name" value="Supernatant protein factor (SPF), C-terminal domain"/>
    <property type="match status" value="1"/>
</dbReference>
<evidence type="ECO:0000256" key="3">
    <source>
        <dbReference type="ARBA" id="ARBA00022692"/>
    </source>
</evidence>
<dbReference type="PROSITE" id="PS50866">
    <property type="entry name" value="GOLD"/>
    <property type="match status" value="1"/>
</dbReference>
<accession>A0AAD8F3K6</accession>
<reference evidence="12" key="1">
    <citation type="journal article" date="2023" name="PLoS Negl. Trop. Dis.">
        <title>A genome sequence for Biomphalaria pfeifferi, the major vector snail for the human-infecting parasite Schistosoma mansoni.</title>
        <authorList>
            <person name="Bu L."/>
            <person name="Lu L."/>
            <person name="Laidemitt M.R."/>
            <person name="Zhang S.M."/>
            <person name="Mutuku M."/>
            <person name="Mkoji G."/>
            <person name="Steinauer M."/>
            <person name="Loker E.S."/>
        </authorList>
    </citation>
    <scope>NUCLEOTIDE SEQUENCE</scope>
    <source>
        <strain evidence="12">KasaAsao</strain>
    </source>
</reference>
<evidence type="ECO:0000256" key="8">
    <source>
        <dbReference type="RuleBase" id="RU003827"/>
    </source>
</evidence>
<evidence type="ECO:0000256" key="10">
    <source>
        <dbReference type="SAM" id="SignalP"/>
    </source>
</evidence>
<evidence type="ECO:0000256" key="7">
    <source>
        <dbReference type="ARBA" id="ARBA00037847"/>
    </source>
</evidence>
<name>A0AAD8F3K6_BIOPF</name>
<dbReference type="SMART" id="SM01190">
    <property type="entry name" value="EMP24_GP25L"/>
    <property type="match status" value="1"/>
</dbReference>
<evidence type="ECO:0000256" key="2">
    <source>
        <dbReference type="ARBA" id="ARBA00007104"/>
    </source>
</evidence>
<dbReference type="PANTHER" id="PTHR22811">
    <property type="entry name" value="TRANSMEMBRANE EMP24 DOMAIN-CONTAINING PROTEIN"/>
    <property type="match status" value="1"/>
</dbReference>
<dbReference type="InterPro" id="IPR009038">
    <property type="entry name" value="GOLD_dom"/>
</dbReference>
<dbReference type="InterPro" id="IPR036598">
    <property type="entry name" value="GOLD_dom_sf"/>
</dbReference>
<protein>
    <submittedName>
        <fullName evidence="12">Transmembrane emp24 domain-containing protein 5</fullName>
    </submittedName>
</protein>
<keyword evidence="3 8" id="KW-0812">Transmembrane</keyword>
<comment type="caution">
    <text evidence="12">The sequence shown here is derived from an EMBL/GenBank/DDBJ whole genome shotgun (WGS) entry which is preliminary data.</text>
</comment>
<sequence>MDKLGLGTCLTLLLLNIFIKVCHNTEISLTVDISAGRQECFFETLPAKTNVEIDYQVIDGGDLDIDVLVSGPDNRVYHLDQRKTENTVKFESTQEGDYRICFDNTFSRFSNKLVFFEIYVEDGKDDEDDDEDDKKLTFEGENVQGQLDMTIEEFSGILERSKKNLERSIQVQTLIKIHEAKDRNTQEANFFRVNFFSLFQLALMISVGLVQVIVIRSLFTYQQPVSGGSLKART</sequence>
<evidence type="ECO:0000256" key="9">
    <source>
        <dbReference type="SAM" id="Phobius"/>
    </source>
</evidence>
<dbReference type="AlphaFoldDB" id="A0AAD8F3K6"/>
<comment type="similarity">
    <text evidence="2 8">Belongs to the EMP24/GP25L family.</text>
</comment>
<feature type="transmembrane region" description="Helical" evidence="9">
    <location>
        <begin position="195"/>
        <end position="215"/>
    </location>
</feature>
<dbReference type="Proteomes" id="UP001233172">
    <property type="component" value="Unassembled WGS sequence"/>
</dbReference>
<evidence type="ECO:0000256" key="5">
    <source>
        <dbReference type="ARBA" id="ARBA00022989"/>
    </source>
</evidence>
<feature type="signal peptide" evidence="10">
    <location>
        <begin position="1"/>
        <end position="24"/>
    </location>
</feature>
<keyword evidence="6 9" id="KW-0472">Membrane</keyword>
<keyword evidence="5 9" id="KW-1133">Transmembrane helix</keyword>
<evidence type="ECO:0000313" key="12">
    <source>
        <dbReference type="EMBL" id="KAK0049368.1"/>
    </source>
</evidence>
<dbReference type="EMBL" id="JASAOG010000127">
    <property type="protein sequence ID" value="KAK0049368.1"/>
    <property type="molecule type" value="Genomic_DNA"/>
</dbReference>